<dbReference type="PANTHER" id="PTHR12932">
    <property type="entry name" value="P25 ALPHA-RELATED"/>
    <property type="match status" value="1"/>
</dbReference>
<proteinExistence type="inferred from homology"/>
<evidence type="ECO:0000313" key="5">
    <source>
        <dbReference type="Proteomes" id="UP000522663"/>
    </source>
</evidence>
<dbReference type="GO" id="GO:0032273">
    <property type="term" value="P:positive regulation of protein polymerization"/>
    <property type="evidence" value="ECO:0007669"/>
    <property type="project" value="TreeGrafter"/>
</dbReference>
<comment type="subcellular location">
    <subcellularLocation>
        <location evidence="1">Cytoplasm</location>
    </subcellularLocation>
</comment>
<reference evidence="4 5" key="1">
    <citation type="submission" date="2019-09" db="EMBL/GenBank/DDBJ databases">
        <title>Bird 10,000 Genomes (B10K) Project - Family phase.</title>
        <authorList>
            <person name="Zhang G."/>
        </authorList>
    </citation>
    <scope>NUCLEOTIDE SEQUENCE [LARGE SCALE GENOMIC DNA]</scope>
    <source>
        <strain evidence="4">B10K-DU-001-53</strain>
        <tissue evidence="4">Muscle</tissue>
    </source>
</reference>
<sequence length="198" mass="21239">LVLKKTSCKRDVDVSLAVLFLLSAPLYSSKMSGLEGSFHKFAVCGDTAASGNSMSGKNFSKMRKECGVMDGKTVTTNDIDIVFNKVKTKGARTINFVEFQQAMKEICFKHFKGKSPEEALQAVYGLIKGKEPRSVGTTKVTKAAVVAGLTDTSKYTGRCKVRFDESGKGKGLAGHEDLTDNSGYVGAYKAAGTSDKTH</sequence>
<evidence type="ECO:0000313" key="4">
    <source>
        <dbReference type="EMBL" id="NXJ16654.1"/>
    </source>
</evidence>
<dbReference type="InterPro" id="IPR008907">
    <property type="entry name" value="TPP/p25"/>
</dbReference>
<comment type="similarity">
    <text evidence="2">Belongs to the TPPP family.</text>
</comment>
<dbReference type="GO" id="GO:0046785">
    <property type="term" value="P:microtubule polymerization"/>
    <property type="evidence" value="ECO:0007669"/>
    <property type="project" value="InterPro"/>
</dbReference>
<dbReference type="Proteomes" id="UP000522663">
    <property type="component" value="Unassembled WGS sequence"/>
</dbReference>
<evidence type="ECO:0000256" key="3">
    <source>
        <dbReference type="ARBA" id="ARBA00022490"/>
    </source>
</evidence>
<dbReference type="PANTHER" id="PTHR12932:SF21">
    <property type="entry name" value="TUBULIN POLYMERIZATION-PROMOTING PROTEIN FAMILY MEMBER 2"/>
    <property type="match status" value="1"/>
</dbReference>
<dbReference type="GO" id="GO:0015631">
    <property type="term" value="F:tubulin binding"/>
    <property type="evidence" value="ECO:0007669"/>
    <property type="project" value="InterPro"/>
</dbReference>
<feature type="non-terminal residue" evidence="4">
    <location>
        <position position="1"/>
    </location>
</feature>
<evidence type="ECO:0000256" key="2">
    <source>
        <dbReference type="ARBA" id="ARBA00010994"/>
    </source>
</evidence>
<dbReference type="Pfam" id="PF05517">
    <property type="entry name" value="p25-alpha"/>
    <property type="match status" value="1"/>
</dbReference>
<dbReference type="GO" id="GO:0005874">
    <property type="term" value="C:microtubule"/>
    <property type="evidence" value="ECO:0007669"/>
    <property type="project" value="TreeGrafter"/>
</dbReference>
<dbReference type="InterPro" id="IPR011992">
    <property type="entry name" value="EF-hand-dom_pair"/>
</dbReference>
<comment type="caution">
    <text evidence="4">The sequence shown here is derived from an EMBL/GenBank/DDBJ whole genome shotgun (WGS) entry which is preliminary data.</text>
</comment>
<keyword evidence="5" id="KW-1185">Reference proteome</keyword>
<dbReference type="Gene3D" id="1.10.238.10">
    <property type="entry name" value="EF-hand"/>
    <property type="match status" value="1"/>
</dbReference>
<name>A0A7K9Z5V6_9GALL</name>
<organism evidence="4 5">
    <name type="scientific">Odontophorus gujanensis</name>
    <name type="common">marbled wood quail</name>
    <dbReference type="NCBI Taxonomy" id="886794"/>
    <lineage>
        <taxon>Eukaryota</taxon>
        <taxon>Metazoa</taxon>
        <taxon>Chordata</taxon>
        <taxon>Craniata</taxon>
        <taxon>Vertebrata</taxon>
        <taxon>Euteleostomi</taxon>
        <taxon>Archelosauria</taxon>
        <taxon>Archosauria</taxon>
        <taxon>Dinosauria</taxon>
        <taxon>Saurischia</taxon>
        <taxon>Theropoda</taxon>
        <taxon>Coelurosauria</taxon>
        <taxon>Aves</taxon>
        <taxon>Neognathae</taxon>
        <taxon>Galloanserae</taxon>
        <taxon>Galliformes</taxon>
        <taxon>Odontophoridae</taxon>
        <taxon>Odontophorus</taxon>
    </lineage>
</organism>
<gene>
    <name evidence="4" type="primary">Tppp2</name>
    <name evidence="4" type="ORF">ODOGUJ_R06903</name>
</gene>
<dbReference type="FunFam" id="1.10.238.10:FF:000057">
    <property type="entry name" value="Tubulin polymerization-promoting protein family member 3"/>
    <property type="match status" value="1"/>
</dbReference>
<dbReference type="GO" id="GO:0005737">
    <property type="term" value="C:cytoplasm"/>
    <property type="evidence" value="ECO:0007669"/>
    <property type="project" value="UniProtKB-SubCell"/>
</dbReference>
<evidence type="ECO:0000256" key="1">
    <source>
        <dbReference type="ARBA" id="ARBA00004496"/>
    </source>
</evidence>
<dbReference type="GO" id="GO:0001578">
    <property type="term" value="P:microtubule bundle formation"/>
    <property type="evidence" value="ECO:0007669"/>
    <property type="project" value="TreeGrafter"/>
</dbReference>
<dbReference type="OrthoDB" id="548799at2759"/>
<dbReference type="EMBL" id="VXAB01014558">
    <property type="protein sequence ID" value="NXJ16654.1"/>
    <property type="molecule type" value="Genomic_DNA"/>
</dbReference>
<dbReference type="SUPFAM" id="SSF47473">
    <property type="entry name" value="EF-hand"/>
    <property type="match status" value="1"/>
</dbReference>
<accession>A0A7K9Z5V6</accession>
<keyword evidence="3" id="KW-0963">Cytoplasm</keyword>
<dbReference type="AlphaFoldDB" id="A0A7K9Z5V6"/>
<feature type="non-terminal residue" evidence="4">
    <location>
        <position position="198"/>
    </location>
</feature>
<protein>
    <submittedName>
        <fullName evidence="4">TPPP2 protein</fullName>
    </submittedName>
</protein>